<name>A0ABQ1U9T0_9NOCA</name>
<keyword evidence="2" id="KW-1185">Reference proteome</keyword>
<proteinExistence type="predicted"/>
<dbReference type="Proteomes" id="UP000632454">
    <property type="component" value="Unassembled WGS sequence"/>
</dbReference>
<evidence type="ECO:0000313" key="1">
    <source>
        <dbReference type="EMBL" id="GGF11342.1"/>
    </source>
</evidence>
<comment type="caution">
    <text evidence="1">The sequence shown here is derived from an EMBL/GenBank/DDBJ whole genome shotgun (WGS) entry which is preliminary data.</text>
</comment>
<organism evidence="1 2">
    <name type="scientific">Williamsia phyllosphaerae</name>
    <dbReference type="NCBI Taxonomy" id="885042"/>
    <lineage>
        <taxon>Bacteria</taxon>
        <taxon>Bacillati</taxon>
        <taxon>Actinomycetota</taxon>
        <taxon>Actinomycetes</taxon>
        <taxon>Mycobacteriales</taxon>
        <taxon>Nocardiaceae</taxon>
        <taxon>Williamsia</taxon>
    </lineage>
</organism>
<protein>
    <submittedName>
        <fullName evidence="1">Uncharacterized protein</fullName>
    </submittedName>
</protein>
<dbReference type="EMBL" id="BMCS01000001">
    <property type="protein sequence ID" value="GGF11342.1"/>
    <property type="molecule type" value="Genomic_DNA"/>
</dbReference>
<reference evidence="2" key="1">
    <citation type="journal article" date="2019" name="Int. J. Syst. Evol. Microbiol.">
        <title>The Global Catalogue of Microorganisms (GCM) 10K type strain sequencing project: providing services to taxonomists for standard genome sequencing and annotation.</title>
        <authorList>
            <consortium name="The Broad Institute Genomics Platform"/>
            <consortium name="The Broad Institute Genome Sequencing Center for Infectious Disease"/>
            <person name="Wu L."/>
            <person name="Ma J."/>
        </authorList>
    </citation>
    <scope>NUCLEOTIDE SEQUENCE [LARGE SCALE GENOMIC DNA]</scope>
    <source>
        <strain evidence="2">CCM 7855</strain>
    </source>
</reference>
<accession>A0ABQ1U9T0</accession>
<evidence type="ECO:0000313" key="2">
    <source>
        <dbReference type="Proteomes" id="UP000632454"/>
    </source>
</evidence>
<sequence length="60" mass="6370">MPIAEASTNLRWAERAAERTTTTAIPAGTSVIPAVTAVLSRLSCCTNDHRGNCMSPPSRK</sequence>
<gene>
    <name evidence="1" type="ORF">GCM10007298_04180</name>
</gene>